<gene>
    <name evidence="14" type="primary">murC</name>
    <name evidence="18" type="ORF">QOZ92_003024</name>
</gene>
<feature type="domain" description="Mur ligase N-terminal catalytic" evidence="15">
    <location>
        <begin position="3"/>
        <end position="101"/>
    </location>
</feature>
<accession>A0ABU0N4I8</accession>
<dbReference type="PANTHER" id="PTHR43445:SF3">
    <property type="entry name" value="UDP-N-ACETYLMURAMATE--L-ALANINE LIGASE"/>
    <property type="match status" value="1"/>
</dbReference>
<evidence type="ECO:0000259" key="15">
    <source>
        <dbReference type="Pfam" id="PF01225"/>
    </source>
</evidence>
<evidence type="ECO:0000256" key="9">
    <source>
        <dbReference type="ARBA" id="ARBA00022960"/>
    </source>
</evidence>
<dbReference type="NCBIfam" id="TIGR01082">
    <property type="entry name" value="murC"/>
    <property type="match status" value="1"/>
</dbReference>
<keyword evidence="4 14" id="KW-0963">Cytoplasm</keyword>
<dbReference type="EC" id="6.3.2.8" evidence="3 14"/>
<dbReference type="InterPro" id="IPR050061">
    <property type="entry name" value="MurCDEF_pg_biosynth"/>
</dbReference>
<comment type="catalytic activity">
    <reaction evidence="13 14">
        <text>UDP-N-acetyl-alpha-D-muramate + L-alanine + ATP = UDP-N-acetyl-alpha-D-muramoyl-L-alanine + ADP + phosphate + H(+)</text>
        <dbReference type="Rhea" id="RHEA:23372"/>
        <dbReference type="ChEBI" id="CHEBI:15378"/>
        <dbReference type="ChEBI" id="CHEBI:30616"/>
        <dbReference type="ChEBI" id="CHEBI:43474"/>
        <dbReference type="ChEBI" id="CHEBI:57972"/>
        <dbReference type="ChEBI" id="CHEBI:70757"/>
        <dbReference type="ChEBI" id="CHEBI:83898"/>
        <dbReference type="ChEBI" id="CHEBI:456216"/>
        <dbReference type="EC" id="6.3.2.8"/>
    </reaction>
</comment>
<evidence type="ECO:0000313" key="19">
    <source>
        <dbReference type="Proteomes" id="UP001232584"/>
    </source>
</evidence>
<keyword evidence="10 14" id="KW-0573">Peptidoglycan synthesis</keyword>
<comment type="similarity">
    <text evidence="14">Belongs to the MurCDEF family.</text>
</comment>
<dbReference type="Gene3D" id="3.40.50.720">
    <property type="entry name" value="NAD(P)-binding Rossmann-like Domain"/>
    <property type="match status" value="1"/>
</dbReference>
<dbReference type="Proteomes" id="UP001232584">
    <property type="component" value="Unassembled WGS sequence"/>
</dbReference>
<comment type="function">
    <text evidence="14">Cell wall formation.</text>
</comment>
<dbReference type="Pfam" id="PF01225">
    <property type="entry name" value="Mur_ligase"/>
    <property type="match status" value="1"/>
</dbReference>
<keyword evidence="11 14" id="KW-0131">Cell cycle</keyword>
<feature type="binding site" evidence="14">
    <location>
        <begin position="109"/>
        <end position="115"/>
    </location>
    <ligand>
        <name>ATP</name>
        <dbReference type="ChEBI" id="CHEBI:30616"/>
    </ligand>
</feature>
<dbReference type="InterPro" id="IPR013221">
    <property type="entry name" value="Mur_ligase_cen"/>
</dbReference>
<keyword evidence="7 14" id="KW-0547">Nucleotide-binding</keyword>
<dbReference type="EMBL" id="JAUSWG010000015">
    <property type="protein sequence ID" value="MDQ0557889.1"/>
    <property type="molecule type" value="Genomic_DNA"/>
</dbReference>
<dbReference type="GO" id="GO:0008763">
    <property type="term" value="F:UDP-N-acetylmuramate-L-alanine ligase activity"/>
    <property type="evidence" value="ECO:0007669"/>
    <property type="project" value="UniProtKB-EC"/>
</dbReference>
<evidence type="ECO:0000256" key="2">
    <source>
        <dbReference type="ARBA" id="ARBA00004752"/>
    </source>
</evidence>
<keyword evidence="9 14" id="KW-0133">Cell shape</keyword>
<evidence type="ECO:0000256" key="4">
    <source>
        <dbReference type="ARBA" id="ARBA00022490"/>
    </source>
</evidence>
<proteinExistence type="inferred from homology"/>
<keyword evidence="12 14" id="KW-0961">Cell wall biogenesis/degradation</keyword>
<comment type="pathway">
    <text evidence="2 14">Cell wall biogenesis; peptidoglycan biosynthesis.</text>
</comment>
<evidence type="ECO:0000256" key="8">
    <source>
        <dbReference type="ARBA" id="ARBA00022840"/>
    </source>
</evidence>
<evidence type="ECO:0000313" key="18">
    <source>
        <dbReference type="EMBL" id="MDQ0557889.1"/>
    </source>
</evidence>
<dbReference type="InterPro" id="IPR005758">
    <property type="entry name" value="UDP-N-AcMur_Ala_ligase_MurC"/>
</dbReference>
<dbReference type="InterPro" id="IPR000713">
    <property type="entry name" value="Mur_ligase_N"/>
</dbReference>
<evidence type="ECO:0000256" key="3">
    <source>
        <dbReference type="ARBA" id="ARBA00012211"/>
    </source>
</evidence>
<evidence type="ECO:0000259" key="17">
    <source>
        <dbReference type="Pfam" id="PF08245"/>
    </source>
</evidence>
<dbReference type="SUPFAM" id="SSF53623">
    <property type="entry name" value="MurD-like peptide ligases, catalytic domain"/>
    <property type="match status" value="1"/>
</dbReference>
<dbReference type="Pfam" id="PF08245">
    <property type="entry name" value="Mur_ligase_M"/>
    <property type="match status" value="1"/>
</dbReference>
<comment type="subcellular location">
    <subcellularLocation>
        <location evidence="1 14">Cytoplasm</location>
    </subcellularLocation>
</comment>
<evidence type="ECO:0000256" key="12">
    <source>
        <dbReference type="ARBA" id="ARBA00023316"/>
    </source>
</evidence>
<dbReference type="SUPFAM" id="SSF51984">
    <property type="entry name" value="MurCD N-terminal domain"/>
    <property type="match status" value="1"/>
</dbReference>
<keyword evidence="19" id="KW-1185">Reference proteome</keyword>
<evidence type="ECO:0000259" key="16">
    <source>
        <dbReference type="Pfam" id="PF02875"/>
    </source>
</evidence>
<evidence type="ECO:0000256" key="5">
    <source>
        <dbReference type="ARBA" id="ARBA00022598"/>
    </source>
</evidence>
<dbReference type="SUPFAM" id="SSF53244">
    <property type="entry name" value="MurD-like peptide ligases, peptide-binding domain"/>
    <property type="match status" value="1"/>
</dbReference>
<feature type="domain" description="Mur ligase C-terminal" evidence="16">
    <location>
        <begin position="309"/>
        <end position="438"/>
    </location>
</feature>
<dbReference type="PANTHER" id="PTHR43445">
    <property type="entry name" value="UDP-N-ACETYLMURAMATE--L-ALANINE LIGASE-RELATED"/>
    <property type="match status" value="1"/>
</dbReference>
<feature type="domain" description="Mur ligase central" evidence="17">
    <location>
        <begin position="107"/>
        <end position="287"/>
    </location>
</feature>
<sequence>MNIFFIGVGGISMSALAKICLNKGYNVFGSDSTDSYLLDNLRAQGATIHVGHKKEHITDNIDMVVYTAAVKSDNEELIAAKEKNKLTINRAAFLGQIMREYQNSIAISGTHGKTSTTSMLSAIFEYADLDPTILVGGNLNIIGGNVKIGNSENFITEACEYVDSFLNFNPKISVVLNIEEDHLDYFSGLDEIKASFNKFGKLLPYDGYFIINGDDENTKDILHEIKATVIKYGQNEGNNALIKDVRFDENGYGIFNISYNGNNLGEFKLSVPGVHNIYNATGAIIAALVSGVELETIRKNIALYGGVGRRFEVKGKYNNALVVDDYAHHPTELKATLSAAKKIKKNKLWCIFQPHTYTRTKSLLNEFSDAFYAADKVIITDIYAAREKDPGDIHSKDLVDKLYQNNVDVVYISEFEDITNYLAENIAEDDLVITAGAGTVYKIGEMLLDLNKETN</sequence>
<evidence type="ECO:0000256" key="11">
    <source>
        <dbReference type="ARBA" id="ARBA00023306"/>
    </source>
</evidence>
<evidence type="ECO:0000256" key="14">
    <source>
        <dbReference type="HAMAP-Rule" id="MF_00046"/>
    </source>
</evidence>
<dbReference type="Gene3D" id="3.40.1190.10">
    <property type="entry name" value="Mur-like, catalytic domain"/>
    <property type="match status" value="1"/>
</dbReference>
<name>A0ABU0N4I8_9FIRM</name>
<evidence type="ECO:0000256" key="10">
    <source>
        <dbReference type="ARBA" id="ARBA00022984"/>
    </source>
</evidence>
<comment type="caution">
    <text evidence="18">The sequence shown here is derived from an EMBL/GenBank/DDBJ whole genome shotgun (WGS) entry which is preliminary data.</text>
</comment>
<evidence type="ECO:0000256" key="7">
    <source>
        <dbReference type="ARBA" id="ARBA00022741"/>
    </source>
</evidence>
<reference evidence="18 19" key="1">
    <citation type="submission" date="2023-07" db="EMBL/GenBank/DDBJ databases">
        <title>Genomic Encyclopedia of Type Strains, Phase IV (KMG-IV): sequencing the most valuable type-strain genomes for metagenomic binning, comparative biology and taxonomic classification.</title>
        <authorList>
            <person name="Goeker M."/>
        </authorList>
    </citation>
    <scope>NUCLEOTIDE SEQUENCE [LARGE SCALE GENOMIC DNA]</scope>
    <source>
        <strain evidence="18 19">DSM 15049</strain>
    </source>
</reference>
<dbReference type="RefSeq" id="WP_307509575.1">
    <property type="nucleotide sequence ID" value="NZ_BAAACE010000008.1"/>
</dbReference>
<evidence type="ECO:0000256" key="13">
    <source>
        <dbReference type="ARBA" id="ARBA00047833"/>
    </source>
</evidence>
<dbReference type="InterPro" id="IPR036565">
    <property type="entry name" value="Mur-like_cat_sf"/>
</dbReference>
<keyword evidence="5 14" id="KW-0436">Ligase</keyword>
<dbReference type="HAMAP" id="MF_00046">
    <property type="entry name" value="MurC"/>
    <property type="match status" value="1"/>
</dbReference>
<dbReference type="InterPro" id="IPR036615">
    <property type="entry name" value="Mur_ligase_C_dom_sf"/>
</dbReference>
<dbReference type="Gene3D" id="3.90.190.20">
    <property type="entry name" value="Mur ligase, C-terminal domain"/>
    <property type="match status" value="1"/>
</dbReference>
<dbReference type="InterPro" id="IPR004101">
    <property type="entry name" value="Mur_ligase_C"/>
</dbReference>
<organism evidence="18 19">
    <name type="scientific">Paraclostridium ghonii</name>
    <dbReference type="NCBI Taxonomy" id="29358"/>
    <lineage>
        <taxon>Bacteria</taxon>
        <taxon>Bacillati</taxon>
        <taxon>Bacillota</taxon>
        <taxon>Clostridia</taxon>
        <taxon>Peptostreptococcales</taxon>
        <taxon>Peptostreptococcaceae</taxon>
        <taxon>Paraclostridium</taxon>
    </lineage>
</organism>
<dbReference type="Pfam" id="PF02875">
    <property type="entry name" value="Mur_ligase_C"/>
    <property type="match status" value="1"/>
</dbReference>
<keyword evidence="6 14" id="KW-0132">Cell division</keyword>
<keyword evidence="8 14" id="KW-0067">ATP-binding</keyword>
<evidence type="ECO:0000256" key="6">
    <source>
        <dbReference type="ARBA" id="ARBA00022618"/>
    </source>
</evidence>
<evidence type="ECO:0000256" key="1">
    <source>
        <dbReference type="ARBA" id="ARBA00004496"/>
    </source>
</evidence>
<protein>
    <recommendedName>
        <fullName evidence="3 14">UDP-N-acetylmuramate--L-alanine ligase</fullName>
        <ecNumber evidence="3 14">6.3.2.8</ecNumber>
    </recommendedName>
    <alternativeName>
        <fullName evidence="14">UDP-N-acetylmuramoyl-L-alanine synthetase</fullName>
    </alternativeName>
</protein>